<sequence>MLSRPLFVTALLALVGAMSGCASAPTGGSLSDYVAVGYTNVTTTCGGGYQVYRQPVNGRLLVAAYAVSEMRQSFCQSWRGEPSLSPLTGVRHEEGALEYIATTPAMKGCILVSGVEITRLHSEFIVACPAQPGATITAKG</sequence>
<feature type="signal peptide" evidence="1">
    <location>
        <begin position="1"/>
        <end position="24"/>
    </location>
</feature>
<organism evidence="2">
    <name type="scientific">Microvirga ossetica</name>
    <dbReference type="NCBI Taxonomy" id="1882682"/>
    <lineage>
        <taxon>Bacteria</taxon>
        <taxon>Pseudomonadati</taxon>
        <taxon>Pseudomonadota</taxon>
        <taxon>Alphaproteobacteria</taxon>
        <taxon>Hyphomicrobiales</taxon>
        <taxon>Methylobacteriaceae</taxon>
        <taxon>Microvirga</taxon>
    </lineage>
</organism>
<evidence type="ECO:0008006" key="3">
    <source>
        <dbReference type="Google" id="ProtNLM"/>
    </source>
</evidence>
<feature type="chain" id="PRO_5008535980" description="Lipoprotein" evidence="1">
    <location>
        <begin position="25"/>
        <end position="140"/>
    </location>
</feature>
<accession>A0A1B2ECJ2</accession>
<dbReference type="EMBL" id="CP016616">
    <property type="protein sequence ID" value="ANY77693.1"/>
    <property type="molecule type" value="Genomic_DNA"/>
</dbReference>
<proteinExistence type="predicted"/>
<dbReference type="AlphaFoldDB" id="A0A1B2ECJ2"/>
<gene>
    <name evidence="2" type="ORF">BB934_05140</name>
</gene>
<keyword evidence="1" id="KW-0732">Signal</keyword>
<name>A0A1B2ECJ2_9HYPH</name>
<reference evidence="2" key="1">
    <citation type="submission" date="2016-07" db="EMBL/GenBank/DDBJ databases">
        <title>Microvirga ossetica sp. nov. a new species of rhizobia isolated from root nodules of the legume species Vicia alpestris Steven originated from North Ossetia region in the Caucasus.</title>
        <authorList>
            <person name="Safronova V.I."/>
            <person name="Kuznetsova I.G."/>
            <person name="Sazanova A.L."/>
            <person name="Belimov A."/>
            <person name="Andronov E."/>
            <person name="Osledkin Y.S."/>
            <person name="Onishchuk O.P."/>
            <person name="Kurchak O.N."/>
            <person name="Shaposhnikov A.I."/>
            <person name="Willems A."/>
            <person name="Tikhonovich I.A."/>
        </authorList>
    </citation>
    <scope>NUCLEOTIDE SEQUENCE [LARGE SCALE GENOMIC DNA]</scope>
    <source>
        <strain evidence="2">V5/3M</strain>
    </source>
</reference>
<dbReference type="KEGG" id="moc:BB934_05140"/>
<protein>
    <recommendedName>
        <fullName evidence="3">Lipoprotein</fullName>
    </recommendedName>
</protein>
<dbReference type="PROSITE" id="PS51257">
    <property type="entry name" value="PROKAR_LIPOPROTEIN"/>
    <property type="match status" value="1"/>
</dbReference>
<evidence type="ECO:0000256" key="1">
    <source>
        <dbReference type="SAM" id="SignalP"/>
    </source>
</evidence>
<evidence type="ECO:0000313" key="2">
    <source>
        <dbReference type="EMBL" id="ANY77693.1"/>
    </source>
</evidence>